<evidence type="ECO:0000256" key="1">
    <source>
        <dbReference type="SAM" id="MobiDB-lite"/>
    </source>
</evidence>
<evidence type="ECO:0000256" key="2">
    <source>
        <dbReference type="SAM" id="Phobius"/>
    </source>
</evidence>
<evidence type="ECO:0000313" key="4">
    <source>
        <dbReference type="Proteomes" id="UP001373714"/>
    </source>
</evidence>
<protein>
    <submittedName>
        <fullName evidence="3">Uncharacterized protein</fullName>
    </submittedName>
</protein>
<organism evidence="3 4">
    <name type="scientific">Orbilia blumenaviensis</name>
    <dbReference type="NCBI Taxonomy" id="1796055"/>
    <lineage>
        <taxon>Eukaryota</taxon>
        <taxon>Fungi</taxon>
        <taxon>Dikarya</taxon>
        <taxon>Ascomycota</taxon>
        <taxon>Pezizomycotina</taxon>
        <taxon>Orbiliomycetes</taxon>
        <taxon>Orbiliales</taxon>
        <taxon>Orbiliaceae</taxon>
        <taxon>Orbilia</taxon>
    </lineage>
</organism>
<feature type="transmembrane region" description="Helical" evidence="2">
    <location>
        <begin position="378"/>
        <end position="402"/>
    </location>
</feature>
<gene>
    <name evidence="3" type="ORF">TWF730_010269</name>
</gene>
<reference evidence="3 4" key="1">
    <citation type="submission" date="2019-10" db="EMBL/GenBank/DDBJ databases">
        <authorList>
            <person name="Palmer J.M."/>
        </authorList>
    </citation>
    <scope>NUCLEOTIDE SEQUENCE [LARGE SCALE GENOMIC DNA]</scope>
    <source>
        <strain evidence="3 4">TWF730</strain>
    </source>
</reference>
<feature type="region of interest" description="Disordered" evidence="1">
    <location>
        <begin position="145"/>
        <end position="180"/>
    </location>
</feature>
<dbReference type="EMBL" id="JAVHNS010000008">
    <property type="protein sequence ID" value="KAK6345930.1"/>
    <property type="molecule type" value="Genomic_DNA"/>
</dbReference>
<evidence type="ECO:0000313" key="3">
    <source>
        <dbReference type="EMBL" id="KAK6345930.1"/>
    </source>
</evidence>
<keyword evidence="2" id="KW-0812">Transmembrane</keyword>
<keyword evidence="2" id="KW-0472">Membrane</keyword>
<feature type="compositionally biased region" description="Polar residues" evidence="1">
    <location>
        <begin position="8"/>
        <end position="34"/>
    </location>
</feature>
<dbReference type="Proteomes" id="UP001373714">
    <property type="component" value="Unassembled WGS sequence"/>
</dbReference>
<keyword evidence="4" id="KW-1185">Reference proteome</keyword>
<name>A0AAV9UQA3_9PEZI</name>
<proteinExistence type="predicted"/>
<feature type="region of interest" description="Disordered" evidence="1">
    <location>
        <begin position="1"/>
        <end position="34"/>
    </location>
</feature>
<keyword evidence="2" id="KW-1133">Transmembrane helix</keyword>
<comment type="caution">
    <text evidence="3">The sequence shown here is derived from an EMBL/GenBank/DDBJ whole genome shotgun (WGS) entry which is preliminary data.</text>
</comment>
<sequence>MSEHSQDSDTASQRTTHSSTVNVDNSPDNRNLRLQSPEQIHISPEPATFMPAEPIHCSQPMTLPDLDAAYETVTIPEPAVILYSPPPTEAASIRSIRPPSTLYFCRYSEDGTRSEIGSQLGRETPGIQGFRVFREQDFAGNNRFNIVSPSVGDNSEEDGSENGSSPALTITPGRGEDARDEFEKEAMRSTETVIRYPERRVSLFREILTSESEYEESAVEEAPVTVKELPGSDRFLYHHTPWILRFIYTFIFANWWTLIPLMKVPSDGFHPENLPILYSCAMLAMVITNLCLQFNYFRLYGPPWGQRRRAEKIQDAAEFQEIKERSRRLDLPFGVFVGRNDPGPCPGTDLESNRVVSRATLKKDRNRRKWRMRTGMESYVFTVDMILFILTLAILAVSIVFARHGALAHDAQIMEAAKNGTLATGTLANGVSAGGGGGGPNPGVQLYGDDSGYKAFRLTF</sequence>
<dbReference type="AlphaFoldDB" id="A0AAV9UQA3"/>
<feature type="transmembrane region" description="Helical" evidence="2">
    <location>
        <begin position="276"/>
        <end position="299"/>
    </location>
</feature>
<feature type="transmembrane region" description="Helical" evidence="2">
    <location>
        <begin position="242"/>
        <end position="264"/>
    </location>
</feature>
<accession>A0AAV9UQA3</accession>